<dbReference type="Proteomes" id="UP000019222">
    <property type="component" value="Chromosome"/>
</dbReference>
<accession>W5Y036</accession>
<dbReference type="STRING" id="1224164.B843_04575"/>
<name>W5Y036_9CORY</name>
<dbReference type="EMBL" id="CP004353">
    <property type="protein sequence ID" value="AHI22304.1"/>
    <property type="molecule type" value="Genomic_DNA"/>
</dbReference>
<dbReference type="KEGG" id="cvt:B843_04575"/>
<proteinExistence type="predicted"/>
<dbReference type="PATRIC" id="fig|1224164.3.peg.908"/>
<reference evidence="2 3" key="1">
    <citation type="submission" date="2013-02" db="EMBL/GenBank/DDBJ databases">
        <title>The complete genome sequence of Corynebacterium vitaeruminis DSM 20294.</title>
        <authorList>
            <person name="Ruckert C."/>
            <person name="Albersmeier A."/>
            <person name="Kalinowski J."/>
        </authorList>
    </citation>
    <scope>NUCLEOTIDE SEQUENCE [LARGE SCALE GENOMIC DNA]</scope>
    <source>
        <strain evidence="3">ATCC 10234</strain>
    </source>
</reference>
<dbReference type="RefSeq" id="WP_025252343.1">
    <property type="nucleotide sequence ID" value="NZ_CP004353.1"/>
</dbReference>
<evidence type="ECO:0000313" key="2">
    <source>
        <dbReference type="EMBL" id="AHI22304.1"/>
    </source>
</evidence>
<protein>
    <submittedName>
        <fullName evidence="2">Uncharacterized protein</fullName>
    </submittedName>
</protein>
<sequence>MSIKKRRRVVRRSEAEYDRLADRKAPPTSADEERRVLIDEEDDGGGERDRDFYLEQRPPHYGA</sequence>
<feature type="compositionally biased region" description="Basic residues" evidence="1">
    <location>
        <begin position="1"/>
        <end position="10"/>
    </location>
</feature>
<gene>
    <name evidence="2" type="ORF">B843_04575</name>
</gene>
<feature type="compositionally biased region" description="Basic and acidic residues" evidence="1">
    <location>
        <begin position="45"/>
        <end position="63"/>
    </location>
</feature>
<organism evidence="2 3">
    <name type="scientific">Corynebacterium vitaeruminis DSM 20294</name>
    <dbReference type="NCBI Taxonomy" id="1224164"/>
    <lineage>
        <taxon>Bacteria</taxon>
        <taxon>Bacillati</taxon>
        <taxon>Actinomycetota</taxon>
        <taxon>Actinomycetes</taxon>
        <taxon>Mycobacteriales</taxon>
        <taxon>Corynebacteriaceae</taxon>
        <taxon>Corynebacterium</taxon>
    </lineage>
</organism>
<feature type="compositionally biased region" description="Basic and acidic residues" evidence="1">
    <location>
        <begin position="11"/>
        <end position="38"/>
    </location>
</feature>
<dbReference type="AlphaFoldDB" id="W5Y036"/>
<dbReference type="HOGENOM" id="CLU_194387_0_0_11"/>
<dbReference type="eggNOG" id="ENOG5031JD7">
    <property type="taxonomic scope" value="Bacteria"/>
</dbReference>
<evidence type="ECO:0000256" key="1">
    <source>
        <dbReference type="SAM" id="MobiDB-lite"/>
    </source>
</evidence>
<keyword evidence="3" id="KW-1185">Reference proteome</keyword>
<evidence type="ECO:0000313" key="3">
    <source>
        <dbReference type="Proteomes" id="UP000019222"/>
    </source>
</evidence>
<feature type="region of interest" description="Disordered" evidence="1">
    <location>
        <begin position="1"/>
        <end position="63"/>
    </location>
</feature>